<accession>A0A0R1GR50</accession>
<dbReference type="PROSITE" id="PS51781">
    <property type="entry name" value="SH3B"/>
    <property type="match status" value="2"/>
</dbReference>
<dbReference type="SMART" id="SM00646">
    <property type="entry name" value="Ami_3"/>
    <property type="match status" value="1"/>
</dbReference>
<evidence type="ECO:0000313" key="5">
    <source>
        <dbReference type="EMBL" id="KRK34212.1"/>
    </source>
</evidence>
<dbReference type="InterPro" id="IPR050695">
    <property type="entry name" value="N-acetylmuramoyl_amidase_3"/>
</dbReference>
<dbReference type="InterPro" id="IPR003646">
    <property type="entry name" value="SH3-like_bac-type"/>
</dbReference>
<reference evidence="5 6" key="1">
    <citation type="journal article" date="2015" name="Genome Announc.">
        <title>Expanding the biotechnology potential of lactobacilli through comparative genomics of 213 strains and associated genera.</title>
        <authorList>
            <person name="Sun Z."/>
            <person name="Harris H.M."/>
            <person name="McCann A."/>
            <person name="Guo C."/>
            <person name="Argimon S."/>
            <person name="Zhang W."/>
            <person name="Yang X."/>
            <person name="Jeffery I.B."/>
            <person name="Cooney J.C."/>
            <person name="Kagawa T.F."/>
            <person name="Liu W."/>
            <person name="Song Y."/>
            <person name="Salvetti E."/>
            <person name="Wrobel A."/>
            <person name="Rasinkangas P."/>
            <person name="Parkhill J."/>
            <person name="Rea M.C."/>
            <person name="O'Sullivan O."/>
            <person name="Ritari J."/>
            <person name="Douillard F.P."/>
            <person name="Paul Ross R."/>
            <person name="Yang R."/>
            <person name="Briner A.E."/>
            <person name="Felis G.E."/>
            <person name="de Vos W.M."/>
            <person name="Barrangou R."/>
            <person name="Klaenhammer T.R."/>
            <person name="Caufield P.W."/>
            <person name="Cui Y."/>
            <person name="Zhang H."/>
            <person name="O'Toole P.W."/>
        </authorList>
    </citation>
    <scope>NUCLEOTIDE SEQUENCE [LARGE SCALE GENOMIC DNA]</scope>
    <source>
        <strain evidence="5 6">DSM 20003</strain>
    </source>
</reference>
<dbReference type="Proteomes" id="UP000051461">
    <property type="component" value="Unassembled WGS sequence"/>
</dbReference>
<evidence type="ECO:0000259" key="4">
    <source>
        <dbReference type="PROSITE" id="PS51781"/>
    </source>
</evidence>
<dbReference type="AlphaFoldDB" id="A0A0R1GR50"/>
<dbReference type="CDD" id="cd00174">
    <property type="entry name" value="SH3"/>
    <property type="match status" value="1"/>
</dbReference>
<keyword evidence="2" id="KW-0961">Cell wall biogenesis/degradation</keyword>
<dbReference type="GO" id="GO:0008745">
    <property type="term" value="F:N-acetylmuramoyl-L-alanine amidase activity"/>
    <property type="evidence" value="ECO:0007669"/>
    <property type="project" value="InterPro"/>
</dbReference>
<protein>
    <submittedName>
        <fullName evidence="5">N-acetylmuramoyl-L-alanine amidase (Cell wall hydrolase) (Autolysin)</fullName>
    </submittedName>
</protein>
<evidence type="ECO:0000256" key="1">
    <source>
        <dbReference type="ARBA" id="ARBA00022801"/>
    </source>
</evidence>
<organism evidence="5 6">
    <name type="scientific">Loigolactobacillus bifermentans DSM 20003</name>
    <dbReference type="NCBI Taxonomy" id="1423726"/>
    <lineage>
        <taxon>Bacteria</taxon>
        <taxon>Bacillati</taxon>
        <taxon>Bacillota</taxon>
        <taxon>Bacilli</taxon>
        <taxon>Lactobacillales</taxon>
        <taxon>Lactobacillaceae</taxon>
        <taxon>Loigolactobacillus</taxon>
    </lineage>
</organism>
<feature type="chain" id="PRO_5006404702" evidence="3">
    <location>
        <begin position="35"/>
        <end position="432"/>
    </location>
</feature>
<comment type="caution">
    <text evidence="5">The sequence shown here is derived from an EMBL/GenBank/DDBJ whole genome shotgun (WGS) entry which is preliminary data.</text>
</comment>
<sequence>MTNVAQKYSQWQSQLILIGLLLISLILVSPSAQAATSTKTITIESNVVNVRMGPGLSYDTMAQLKRGEKIHVITSKNDWYQVRLDNDKIGWVASWLLHNTEIGTSTNQKGTMHETIYAYLNPRRNSQTLGTLTAGDAVTIVYQQGGWSQVLFKKTVAWVPSNTITIDQTVANTQDVVDSTIKEMTVASEKANLRDTPSVSGTIAEKLKNGAKLTYLATHGNWYKVKSQNGTTGYIANWVVDLTNQTAQQKKITSIAEATIVLDPGHGGNDSGAISNKKTYEKTYTLKMANAIAKRLRKAGARVILTRSRDRYVSLKARPKLAQKVKADAFISLHFDSSNQDNEASGVTTYYYHKSRDLKLAKNINRALKSLPIKRRGVEFGNFQVIRTNKRPAVLLELGYINDNQDYHYIKSQAYRTKVANAVYTGLASYFK</sequence>
<dbReference type="PATRIC" id="fig|1423726.3.peg.799"/>
<dbReference type="SMART" id="SM00287">
    <property type="entry name" value="SH3b"/>
    <property type="match status" value="3"/>
</dbReference>
<dbReference type="PANTHER" id="PTHR30404">
    <property type="entry name" value="N-ACETYLMURAMOYL-L-ALANINE AMIDASE"/>
    <property type="match status" value="1"/>
</dbReference>
<dbReference type="GO" id="GO:0030288">
    <property type="term" value="C:outer membrane-bounded periplasmic space"/>
    <property type="evidence" value="ECO:0007669"/>
    <property type="project" value="TreeGrafter"/>
</dbReference>
<keyword evidence="6" id="KW-1185">Reference proteome</keyword>
<feature type="domain" description="SH3b" evidence="4">
    <location>
        <begin position="36"/>
        <end position="101"/>
    </location>
</feature>
<feature type="domain" description="SH3b" evidence="4">
    <location>
        <begin position="179"/>
        <end position="243"/>
    </location>
</feature>
<dbReference type="STRING" id="1423726.FC07_GL000777"/>
<dbReference type="InterPro" id="IPR002508">
    <property type="entry name" value="MurNAc-LAA_cat"/>
</dbReference>
<proteinExistence type="predicted"/>
<dbReference type="Gene3D" id="3.40.630.40">
    <property type="entry name" value="Zn-dependent exopeptidases"/>
    <property type="match status" value="1"/>
</dbReference>
<name>A0A0R1GR50_9LACO</name>
<dbReference type="EMBL" id="AZDA01000093">
    <property type="protein sequence ID" value="KRK34212.1"/>
    <property type="molecule type" value="Genomic_DNA"/>
</dbReference>
<keyword evidence="3" id="KW-0732">Signal</keyword>
<dbReference type="PANTHER" id="PTHR30404:SF7">
    <property type="entry name" value="CELL WALL AMIDASE LYTH-RELATED"/>
    <property type="match status" value="1"/>
</dbReference>
<dbReference type="InterPro" id="IPR017293">
    <property type="entry name" value="N-acetylmuramoyl-L-ala_amidase"/>
</dbReference>
<evidence type="ECO:0000256" key="3">
    <source>
        <dbReference type="SAM" id="SignalP"/>
    </source>
</evidence>
<dbReference type="PIRSF" id="PIRSF037846">
    <property type="entry name" value="Autolysin_YrvJ_prd"/>
    <property type="match status" value="1"/>
</dbReference>
<feature type="signal peptide" evidence="3">
    <location>
        <begin position="1"/>
        <end position="34"/>
    </location>
</feature>
<dbReference type="GO" id="GO:0009253">
    <property type="term" value="P:peptidoglycan catabolic process"/>
    <property type="evidence" value="ECO:0007669"/>
    <property type="project" value="InterPro"/>
</dbReference>
<evidence type="ECO:0000313" key="6">
    <source>
        <dbReference type="Proteomes" id="UP000051461"/>
    </source>
</evidence>
<keyword evidence="1 5" id="KW-0378">Hydrolase</keyword>
<dbReference type="Gene3D" id="2.30.30.40">
    <property type="entry name" value="SH3 Domains"/>
    <property type="match status" value="3"/>
</dbReference>
<dbReference type="SUPFAM" id="SSF53187">
    <property type="entry name" value="Zn-dependent exopeptidases"/>
    <property type="match status" value="1"/>
</dbReference>
<evidence type="ECO:0000256" key="2">
    <source>
        <dbReference type="ARBA" id="ARBA00023316"/>
    </source>
</evidence>
<dbReference type="Pfam" id="PF08239">
    <property type="entry name" value="SH3_3"/>
    <property type="match status" value="3"/>
</dbReference>
<dbReference type="Pfam" id="PF01520">
    <property type="entry name" value="Amidase_3"/>
    <property type="match status" value="1"/>
</dbReference>
<dbReference type="GO" id="GO:0071555">
    <property type="term" value="P:cell wall organization"/>
    <property type="evidence" value="ECO:0007669"/>
    <property type="project" value="UniProtKB-KW"/>
</dbReference>
<gene>
    <name evidence="5" type="ORF">FC07_GL000777</name>
</gene>
<dbReference type="CDD" id="cd02696">
    <property type="entry name" value="MurNAc-LAA"/>
    <property type="match status" value="1"/>
</dbReference>